<dbReference type="EMBL" id="MUXF01000003">
    <property type="protein sequence ID" value="PUE67306.1"/>
    <property type="molecule type" value="Genomic_DNA"/>
</dbReference>
<dbReference type="SUPFAM" id="SSF52540">
    <property type="entry name" value="P-loop containing nucleoside triphosphate hydrolases"/>
    <property type="match status" value="1"/>
</dbReference>
<dbReference type="CDD" id="cd19481">
    <property type="entry name" value="RecA-like_protease"/>
    <property type="match status" value="1"/>
</dbReference>
<dbReference type="InterPro" id="IPR050168">
    <property type="entry name" value="AAA_ATPase_domain"/>
</dbReference>
<evidence type="ECO:0000259" key="1">
    <source>
        <dbReference type="SMART" id="SM00382"/>
    </source>
</evidence>
<dbReference type="Gene3D" id="3.40.50.300">
    <property type="entry name" value="P-loop containing nucleotide triphosphate hydrolases"/>
    <property type="match status" value="1"/>
</dbReference>
<dbReference type="Proteomes" id="UP000251311">
    <property type="component" value="Unassembled WGS sequence"/>
</dbReference>
<dbReference type="SMART" id="SM00382">
    <property type="entry name" value="AAA"/>
    <property type="match status" value="1"/>
</dbReference>
<dbReference type="Pfam" id="PF00004">
    <property type="entry name" value="AAA"/>
    <property type="match status" value="1"/>
</dbReference>
<sequence>MNNFMEEKSFTNRFIIDLVADFLENNSNSYSKKITNILIKEINKNDRILANKFKNLFNNSKIIESGITRNKSFGYSNIPMDNNNSLLIDISKVEINQDLIIWNEDIKKSLHQIILEYKNKQNLYKDGLKPIQTVLFHGLPGVGKTLAAQYLAKELGLPLYVLDLATVMSSYLGKTGGNIKTVFEFAANNECILFIDEFDAVAKQRGDETEIGELKRLVTVLLQSIDTWNDNSILIAATNHQELLDRAIWRRFDEVIEFELPTINAISSIINKYFNDLPIEMIEILSKLNIGKSYADIVRICLKIKKNISLNNVKTIEAVSEYIVNNNLLLDKELKVLFATILIQELKFSQRKVSELLNISRDTIRKNI</sequence>
<accession>A0ABX5JLR2</accession>
<organism evidence="2 3">
    <name type="scientific">Arcobacter lacus</name>
    <dbReference type="NCBI Taxonomy" id="1912876"/>
    <lineage>
        <taxon>Bacteria</taxon>
        <taxon>Pseudomonadati</taxon>
        <taxon>Campylobacterota</taxon>
        <taxon>Epsilonproteobacteria</taxon>
        <taxon>Campylobacterales</taxon>
        <taxon>Arcobacteraceae</taxon>
        <taxon>Arcobacter</taxon>
    </lineage>
</organism>
<dbReference type="PANTHER" id="PTHR23077:SF198">
    <property type="entry name" value="ATP-DEPENDENT ZINC METALLOPROTEASE FTSH"/>
    <property type="match status" value="1"/>
</dbReference>
<keyword evidence="3" id="KW-1185">Reference proteome</keyword>
<evidence type="ECO:0000313" key="3">
    <source>
        <dbReference type="Proteomes" id="UP000251311"/>
    </source>
</evidence>
<gene>
    <name evidence="2" type="ORF">B0175_02660</name>
</gene>
<dbReference type="PANTHER" id="PTHR23077">
    <property type="entry name" value="AAA-FAMILY ATPASE"/>
    <property type="match status" value="1"/>
</dbReference>
<reference evidence="2 3" key="1">
    <citation type="submission" date="2017-02" db="EMBL/GenBank/DDBJ databases">
        <title>Arcobacter lacus sp. nov., a new species isolated from reclaimed water.</title>
        <authorList>
            <person name="Figueras M.J."/>
            <person name="Perez-Cataluna A."/>
            <person name="Salas-Masso N."/>
        </authorList>
    </citation>
    <scope>NUCLEOTIDE SEQUENCE [LARGE SCALE GENOMIC DNA]</scope>
    <source>
        <strain evidence="2 3">RW43-9</strain>
    </source>
</reference>
<protein>
    <recommendedName>
        <fullName evidence="1">AAA+ ATPase domain-containing protein</fullName>
    </recommendedName>
</protein>
<proteinExistence type="predicted"/>
<comment type="caution">
    <text evidence="2">The sequence shown here is derived from an EMBL/GenBank/DDBJ whole genome shotgun (WGS) entry which is preliminary data.</text>
</comment>
<dbReference type="InterPro" id="IPR003593">
    <property type="entry name" value="AAA+_ATPase"/>
</dbReference>
<dbReference type="InterPro" id="IPR003959">
    <property type="entry name" value="ATPase_AAA_core"/>
</dbReference>
<dbReference type="InterPro" id="IPR027417">
    <property type="entry name" value="P-loop_NTPase"/>
</dbReference>
<dbReference type="RefSeq" id="WP_108527160.1">
    <property type="nucleotide sequence ID" value="NZ_MUXF01000003.1"/>
</dbReference>
<evidence type="ECO:0000313" key="2">
    <source>
        <dbReference type="EMBL" id="PUE67306.1"/>
    </source>
</evidence>
<feature type="domain" description="AAA+ ATPase" evidence="1">
    <location>
        <begin position="130"/>
        <end position="262"/>
    </location>
</feature>
<name>A0ABX5JLR2_9BACT</name>